<dbReference type="CDD" id="cd16454">
    <property type="entry name" value="RING-H2_PA-TM-RING"/>
    <property type="match status" value="1"/>
</dbReference>
<dbReference type="EC" id="2.3.2.27" evidence="3"/>
<dbReference type="InterPro" id="IPR013083">
    <property type="entry name" value="Znf_RING/FYVE/PHD"/>
</dbReference>
<keyword evidence="8" id="KW-0862">Zinc</keyword>
<evidence type="ECO:0000259" key="10">
    <source>
        <dbReference type="PROSITE" id="PS50089"/>
    </source>
</evidence>
<keyword evidence="6 9" id="KW-0863">Zinc-finger</keyword>
<dbReference type="GO" id="GO:0000209">
    <property type="term" value="P:protein polyubiquitination"/>
    <property type="evidence" value="ECO:0007669"/>
    <property type="project" value="UniProtKB-ARBA"/>
</dbReference>
<evidence type="ECO:0000256" key="7">
    <source>
        <dbReference type="ARBA" id="ARBA00022786"/>
    </source>
</evidence>
<dbReference type="GO" id="GO:0006511">
    <property type="term" value="P:ubiquitin-dependent protein catabolic process"/>
    <property type="evidence" value="ECO:0007669"/>
    <property type="project" value="TreeGrafter"/>
</dbReference>
<dbReference type="Gene3D" id="3.30.40.10">
    <property type="entry name" value="Zinc/RING finger domain, C3HC4 (zinc finger)"/>
    <property type="match status" value="1"/>
</dbReference>
<gene>
    <name evidence="11" type="primary">RN126</name>
    <name evidence="11" type="ORF">TR92994</name>
</gene>
<dbReference type="SMART" id="SM00184">
    <property type="entry name" value="RING"/>
    <property type="match status" value="1"/>
</dbReference>
<reference evidence="11" key="1">
    <citation type="submission" date="2016-01" db="EMBL/GenBank/DDBJ databases">
        <title>Reference transcriptome for the parasite Schistocephalus solidus: insights into the molecular evolution of parasitism.</title>
        <authorList>
            <person name="Hebert F.O."/>
            <person name="Grambauer S."/>
            <person name="Barber I."/>
            <person name="Landry C.R."/>
            <person name="Aubin-Horth N."/>
        </authorList>
    </citation>
    <scope>NUCLEOTIDE SEQUENCE</scope>
</reference>
<evidence type="ECO:0000256" key="5">
    <source>
        <dbReference type="ARBA" id="ARBA00022723"/>
    </source>
</evidence>
<dbReference type="SMART" id="SM00744">
    <property type="entry name" value="RINGv"/>
    <property type="match status" value="1"/>
</dbReference>
<dbReference type="PANTHER" id="PTHR45931">
    <property type="entry name" value="SI:CH211-59O9.10"/>
    <property type="match status" value="1"/>
</dbReference>
<evidence type="ECO:0000313" key="11">
    <source>
        <dbReference type="EMBL" id="JAP61515.1"/>
    </source>
</evidence>
<proteinExistence type="predicted"/>
<dbReference type="GO" id="GO:0005634">
    <property type="term" value="C:nucleus"/>
    <property type="evidence" value="ECO:0007669"/>
    <property type="project" value="TreeGrafter"/>
</dbReference>
<dbReference type="InterPro" id="IPR051834">
    <property type="entry name" value="RING_finger_E3_ligase"/>
</dbReference>
<dbReference type="PANTHER" id="PTHR45931:SF3">
    <property type="entry name" value="RING ZINC FINGER-CONTAINING PROTEIN"/>
    <property type="match status" value="1"/>
</dbReference>
<sequence>MATADVRLTHFCHICNERINATFQESNPTCPRCHQGFVEELDSSDVSRETTGLSPLDLIPNLMEFIPAFMNAVIEDGSLANNRQAHHIELSTNLRESAIPVDGPLLPFLMLLNRNLALNGPPPADATALSRLPKRTLTSENIVKSESCPICFDDYAAGEVVITLPCEHFFHENCITRWLKEHGTCPICRKNLAGHDTSDGSSSSGFDGFFGASVF</sequence>
<dbReference type="SUPFAM" id="SSF57850">
    <property type="entry name" value="RING/U-box"/>
    <property type="match status" value="1"/>
</dbReference>
<comment type="pathway">
    <text evidence="2">Protein modification; protein ubiquitination.</text>
</comment>
<dbReference type="InterPro" id="IPR039525">
    <property type="entry name" value="RNF126-like_zinc-ribbon"/>
</dbReference>
<evidence type="ECO:0000256" key="6">
    <source>
        <dbReference type="ARBA" id="ARBA00022771"/>
    </source>
</evidence>
<evidence type="ECO:0000256" key="8">
    <source>
        <dbReference type="ARBA" id="ARBA00022833"/>
    </source>
</evidence>
<dbReference type="GO" id="GO:0061630">
    <property type="term" value="F:ubiquitin protein ligase activity"/>
    <property type="evidence" value="ECO:0007669"/>
    <property type="project" value="UniProtKB-EC"/>
</dbReference>
<dbReference type="Pfam" id="PF13639">
    <property type="entry name" value="zf-RING_2"/>
    <property type="match status" value="1"/>
</dbReference>
<dbReference type="GO" id="GO:0008270">
    <property type="term" value="F:zinc ion binding"/>
    <property type="evidence" value="ECO:0007669"/>
    <property type="project" value="UniProtKB-KW"/>
</dbReference>
<protein>
    <recommendedName>
        <fullName evidence="3">RING-type E3 ubiquitin transferase</fullName>
        <ecNumber evidence="3">2.3.2.27</ecNumber>
    </recommendedName>
</protein>
<dbReference type="InterPro" id="IPR011016">
    <property type="entry name" value="Znf_RING-CH"/>
</dbReference>
<feature type="domain" description="RING-type" evidence="10">
    <location>
        <begin position="148"/>
        <end position="189"/>
    </location>
</feature>
<keyword evidence="4" id="KW-0808">Transferase</keyword>
<evidence type="ECO:0000256" key="3">
    <source>
        <dbReference type="ARBA" id="ARBA00012483"/>
    </source>
</evidence>
<comment type="catalytic activity">
    <reaction evidence="1">
        <text>S-ubiquitinyl-[E2 ubiquitin-conjugating enzyme]-L-cysteine + [acceptor protein]-L-lysine = [E2 ubiquitin-conjugating enzyme]-L-cysteine + N(6)-ubiquitinyl-[acceptor protein]-L-lysine.</text>
        <dbReference type="EC" id="2.3.2.27"/>
    </reaction>
</comment>
<dbReference type="AlphaFoldDB" id="A0A0V0J728"/>
<organism evidence="11">
    <name type="scientific">Schistocephalus solidus</name>
    <name type="common">Tapeworm</name>
    <dbReference type="NCBI Taxonomy" id="70667"/>
    <lineage>
        <taxon>Eukaryota</taxon>
        <taxon>Metazoa</taxon>
        <taxon>Spiralia</taxon>
        <taxon>Lophotrochozoa</taxon>
        <taxon>Platyhelminthes</taxon>
        <taxon>Cestoda</taxon>
        <taxon>Eucestoda</taxon>
        <taxon>Diphyllobothriidea</taxon>
        <taxon>Diphyllobothriidae</taxon>
        <taxon>Schistocephalus</taxon>
    </lineage>
</organism>
<evidence type="ECO:0000256" key="9">
    <source>
        <dbReference type="PROSITE-ProRule" id="PRU00175"/>
    </source>
</evidence>
<dbReference type="EMBL" id="GEEE01001710">
    <property type="protein sequence ID" value="JAP61515.1"/>
    <property type="molecule type" value="Transcribed_RNA"/>
</dbReference>
<dbReference type="Pfam" id="PF14369">
    <property type="entry name" value="Zn_ribbon_19"/>
    <property type="match status" value="1"/>
</dbReference>
<dbReference type="PROSITE" id="PS50089">
    <property type="entry name" value="ZF_RING_2"/>
    <property type="match status" value="1"/>
</dbReference>
<keyword evidence="5" id="KW-0479">Metal-binding</keyword>
<name>A0A0V0J728_SCHSO</name>
<evidence type="ECO:0000256" key="1">
    <source>
        <dbReference type="ARBA" id="ARBA00000900"/>
    </source>
</evidence>
<evidence type="ECO:0000256" key="4">
    <source>
        <dbReference type="ARBA" id="ARBA00022679"/>
    </source>
</evidence>
<keyword evidence="7" id="KW-0833">Ubl conjugation pathway</keyword>
<evidence type="ECO:0000256" key="2">
    <source>
        <dbReference type="ARBA" id="ARBA00004906"/>
    </source>
</evidence>
<dbReference type="FunFam" id="3.30.40.10:FF:000069">
    <property type="entry name" value="E3 ubiquitin-protein ligase RNF115"/>
    <property type="match status" value="1"/>
</dbReference>
<accession>A0A0V0J728</accession>
<dbReference type="InterPro" id="IPR001841">
    <property type="entry name" value="Znf_RING"/>
</dbReference>